<comment type="caution">
    <text evidence="3">The sequence shown here is derived from an EMBL/GenBank/DDBJ whole genome shotgun (WGS) entry which is preliminary data.</text>
</comment>
<proteinExistence type="predicted"/>
<dbReference type="Proteomes" id="UP000322634">
    <property type="component" value="Unassembled WGS sequence"/>
</dbReference>
<dbReference type="EMBL" id="VSFF01000011">
    <property type="protein sequence ID" value="TYC11205.1"/>
    <property type="molecule type" value="Genomic_DNA"/>
</dbReference>
<feature type="domain" description="Type VII secretion system protein EccE" evidence="2">
    <location>
        <begin position="203"/>
        <end position="291"/>
    </location>
</feature>
<evidence type="ECO:0000313" key="4">
    <source>
        <dbReference type="Proteomes" id="UP000322634"/>
    </source>
</evidence>
<organism evidence="3 4">
    <name type="scientific">Actinomadura syzygii</name>
    <dbReference type="NCBI Taxonomy" id="1427538"/>
    <lineage>
        <taxon>Bacteria</taxon>
        <taxon>Bacillati</taxon>
        <taxon>Actinomycetota</taxon>
        <taxon>Actinomycetes</taxon>
        <taxon>Streptosporangiales</taxon>
        <taxon>Thermomonosporaceae</taxon>
        <taxon>Actinomadura</taxon>
    </lineage>
</organism>
<dbReference type="Pfam" id="PF11203">
    <property type="entry name" value="EccE"/>
    <property type="match status" value="1"/>
</dbReference>
<dbReference type="RefSeq" id="WP_148353413.1">
    <property type="nucleotide sequence ID" value="NZ_JBHSBF010000030.1"/>
</dbReference>
<feature type="region of interest" description="Disordered" evidence="1">
    <location>
        <begin position="1"/>
        <end position="21"/>
    </location>
</feature>
<evidence type="ECO:0000313" key="3">
    <source>
        <dbReference type="EMBL" id="TYC11205.1"/>
    </source>
</evidence>
<dbReference type="InterPro" id="IPR050051">
    <property type="entry name" value="EccE_dom"/>
</dbReference>
<evidence type="ECO:0000259" key="2">
    <source>
        <dbReference type="Pfam" id="PF11203"/>
    </source>
</evidence>
<dbReference type="AlphaFoldDB" id="A0A5D0U0P7"/>
<accession>A0A5D0U0P7</accession>
<gene>
    <name evidence="3" type="ORF">FXF65_30150</name>
</gene>
<sequence>MAAPLAHRTGPPGAARTADAVPRPLPVRGTLLGLRAVQIAAWPPAVLAVAHGLDRPGAAGAALVATGGAVLGATLTRAGHRWGYQWLATALLRRRRPVRATLAPHAAPDAGLAALRGTLLPELRIPQAGPARSKIGVIEDGGAWTVVISVACGADAIGPADLLPGALASVLHGDEITLSAVQVLVHAVHGGLGGRPRSELVRIALRVDPRTAGPGSEALRVPSFQRTLRLRARRVVEMLAAAGLEARIMDAGQARAALLADAAVDPSAERPAHQGWRYWSAGRHRHTVLWVRTWPRTGLSALQDGLAGLPAHGTVLSVTLAPAPDGTVTATALVRVITSAGHGRAEAARRAARRLARSHGARLVPLTGEHHRGMLATLPLARAIDGRVTWRHAHRAGTGPATAVRMVGGGLPLGRDGTGAPVLLPAFREAPTRIALLADARLAGVLVLRALRSGAAVGIAGGDEAAWARVARAAGSAAARLRMAPPDDPAPVEGTCPLPWLLVSGGAPAHEPPGAWCTSIEILAEGGAGPLGAHDATVVHRPAAAAVDALCRTFRLPRRMADDLRMLPPQAVALVRRGTVRVVDLSPTQDERRLLGH</sequence>
<dbReference type="OrthoDB" id="3813742at2"/>
<reference evidence="3 4" key="1">
    <citation type="submission" date="2019-08" db="EMBL/GenBank/DDBJ databases">
        <title>Actinomadura sp. nov. CYP1-5 isolated from mountain soil.</title>
        <authorList>
            <person name="Songsumanus A."/>
            <person name="Kuncharoen N."/>
            <person name="Kudo T."/>
            <person name="Yuki M."/>
            <person name="Igarashi Y."/>
            <person name="Tanasupawat S."/>
        </authorList>
    </citation>
    <scope>NUCLEOTIDE SEQUENCE [LARGE SCALE GENOMIC DNA]</scope>
    <source>
        <strain evidence="3 4">GKU157</strain>
    </source>
</reference>
<keyword evidence="4" id="KW-1185">Reference proteome</keyword>
<protein>
    <recommendedName>
        <fullName evidence="2">Type VII secretion system protein EccE domain-containing protein</fullName>
    </recommendedName>
</protein>
<evidence type="ECO:0000256" key="1">
    <source>
        <dbReference type="SAM" id="MobiDB-lite"/>
    </source>
</evidence>
<name>A0A5D0U0P7_9ACTN</name>